<protein>
    <submittedName>
        <fullName evidence="4">Acetyltransferase</fullName>
    </submittedName>
</protein>
<dbReference type="InterPro" id="IPR000182">
    <property type="entry name" value="GNAT_dom"/>
</dbReference>
<evidence type="ECO:0000256" key="2">
    <source>
        <dbReference type="ARBA" id="ARBA00023315"/>
    </source>
</evidence>
<dbReference type="CDD" id="cd04301">
    <property type="entry name" value="NAT_SF"/>
    <property type="match status" value="1"/>
</dbReference>
<keyword evidence="2" id="KW-0012">Acyltransferase</keyword>
<dbReference type="PANTHER" id="PTHR42919">
    <property type="entry name" value="N-ALPHA-ACETYLTRANSFERASE"/>
    <property type="match status" value="1"/>
</dbReference>
<dbReference type="PROSITE" id="PS51186">
    <property type="entry name" value="GNAT"/>
    <property type="match status" value="1"/>
</dbReference>
<dbReference type="AlphaFoldDB" id="A0A918R4R1"/>
<dbReference type="SUPFAM" id="SSF55729">
    <property type="entry name" value="Acyl-CoA N-acyltransferases (Nat)"/>
    <property type="match status" value="1"/>
</dbReference>
<evidence type="ECO:0000256" key="1">
    <source>
        <dbReference type="ARBA" id="ARBA00022679"/>
    </source>
</evidence>
<dbReference type="RefSeq" id="WP_189361392.1">
    <property type="nucleotide sequence ID" value="NZ_BMWZ01000006.1"/>
</dbReference>
<evidence type="ECO:0000259" key="3">
    <source>
        <dbReference type="PROSITE" id="PS51186"/>
    </source>
</evidence>
<keyword evidence="1" id="KW-0808">Transferase</keyword>
<sequence length="163" mass="18577">MIQILPATTIEHFETISGLAHTIWHEHYIKIISVAQIAYMLEKFNSVSHMTARAKDGTLYFYLTDHDVPVGYVGIDCHKDHLYISKLYVLKESRGKGIAKKVIQHTVALAKDQGVSLVRLHVNKYNANSITFYKKMGFEITDSVIEDIGQGFVMDDYLMAKRI</sequence>
<reference evidence="4" key="1">
    <citation type="journal article" date="2014" name="Int. J. Syst. Evol. Microbiol.">
        <title>Complete genome sequence of Corynebacterium casei LMG S-19264T (=DSM 44701T), isolated from a smear-ripened cheese.</title>
        <authorList>
            <consortium name="US DOE Joint Genome Institute (JGI-PGF)"/>
            <person name="Walter F."/>
            <person name="Albersmeier A."/>
            <person name="Kalinowski J."/>
            <person name="Ruckert C."/>
        </authorList>
    </citation>
    <scope>NUCLEOTIDE SEQUENCE</scope>
    <source>
        <strain evidence="4">KCTC 12710</strain>
    </source>
</reference>
<dbReference type="EMBL" id="BMWZ01000006">
    <property type="protein sequence ID" value="GGZ86650.1"/>
    <property type="molecule type" value="Genomic_DNA"/>
</dbReference>
<dbReference type="GO" id="GO:0016747">
    <property type="term" value="F:acyltransferase activity, transferring groups other than amino-acyl groups"/>
    <property type="evidence" value="ECO:0007669"/>
    <property type="project" value="InterPro"/>
</dbReference>
<dbReference type="Proteomes" id="UP000636004">
    <property type="component" value="Unassembled WGS sequence"/>
</dbReference>
<gene>
    <name evidence="4" type="ORF">GCM10007028_25940</name>
</gene>
<feature type="domain" description="N-acetyltransferase" evidence="3">
    <location>
        <begin position="2"/>
        <end position="163"/>
    </location>
</feature>
<accession>A0A918R4R1</accession>
<name>A0A918R4R1_9FLAO</name>
<comment type="caution">
    <text evidence="4">The sequence shown here is derived from an EMBL/GenBank/DDBJ whole genome shotgun (WGS) entry which is preliminary data.</text>
</comment>
<dbReference type="InterPro" id="IPR051556">
    <property type="entry name" value="N-term/lysine_N-AcTrnsfr"/>
</dbReference>
<proteinExistence type="predicted"/>
<dbReference type="Gene3D" id="3.40.630.30">
    <property type="match status" value="1"/>
</dbReference>
<organism evidence="4 5">
    <name type="scientific">Algibacter mikhailovii</name>
    <dbReference type="NCBI Taxonomy" id="425498"/>
    <lineage>
        <taxon>Bacteria</taxon>
        <taxon>Pseudomonadati</taxon>
        <taxon>Bacteroidota</taxon>
        <taxon>Flavobacteriia</taxon>
        <taxon>Flavobacteriales</taxon>
        <taxon>Flavobacteriaceae</taxon>
        <taxon>Algibacter</taxon>
    </lineage>
</organism>
<evidence type="ECO:0000313" key="4">
    <source>
        <dbReference type="EMBL" id="GGZ86650.1"/>
    </source>
</evidence>
<evidence type="ECO:0000313" key="5">
    <source>
        <dbReference type="Proteomes" id="UP000636004"/>
    </source>
</evidence>
<reference evidence="4" key="2">
    <citation type="submission" date="2020-09" db="EMBL/GenBank/DDBJ databases">
        <authorList>
            <person name="Sun Q."/>
            <person name="Kim S."/>
        </authorList>
    </citation>
    <scope>NUCLEOTIDE SEQUENCE</scope>
    <source>
        <strain evidence="4">KCTC 12710</strain>
    </source>
</reference>
<dbReference type="Pfam" id="PF00583">
    <property type="entry name" value="Acetyltransf_1"/>
    <property type="match status" value="1"/>
</dbReference>
<keyword evidence="5" id="KW-1185">Reference proteome</keyword>
<dbReference type="PANTHER" id="PTHR42919:SF8">
    <property type="entry name" value="N-ALPHA-ACETYLTRANSFERASE 50"/>
    <property type="match status" value="1"/>
</dbReference>
<dbReference type="InterPro" id="IPR016181">
    <property type="entry name" value="Acyl_CoA_acyltransferase"/>
</dbReference>